<proteinExistence type="predicted"/>
<feature type="transmembrane region" description="Helical" evidence="6">
    <location>
        <begin position="77"/>
        <end position="95"/>
    </location>
</feature>
<name>A0A1B1Y7G0_9FLAO</name>
<evidence type="ECO:0000313" key="8">
    <source>
        <dbReference type="EMBL" id="ANW96705.1"/>
    </source>
</evidence>
<evidence type="ECO:0000313" key="9">
    <source>
        <dbReference type="Proteomes" id="UP000092967"/>
    </source>
</evidence>
<feature type="domain" description="EamA" evidence="7">
    <location>
        <begin position="161"/>
        <end position="297"/>
    </location>
</feature>
<dbReference type="AlphaFoldDB" id="A0A1B1Y7G0"/>
<dbReference type="EMBL" id="CP014224">
    <property type="protein sequence ID" value="ANW96705.1"/>
    <property type="molecule type" value="Genomic_DNA"/>
</dbReference>
<feature type="transmembrane region" description="Helical" evidence="6">
    <location>
        <begin position="16"/>
        <end position="38"/>
    </location>
</feature>
<sequence>MEKTANQTKKTSKEKWLLAAMIISMCIWGTSWSCAKVLGTYTNALNLSLMRFILVPLTLFPLTFFAKIKINVNKKGWLHIVGASVFILLYTLFFFKGVHKGFAGAGGVLVTTINPIFAYIIGLLISKILPKKQEYIGLLLGFIAGMTLLKVWDNSDAIFSIGNTYFLLAAFVWAVMSKISSHANKFGNAIGFSLWTHIIAAIILCFFVDFKSLEQTLITADAKFWFNILYFGIVNSALATTCFLYVTARIGAEKASTYIFIVPSTAVLTSFLFIGEHILWNTIVGGILGIIAVFIINGKFSRKKRTPPPIRNIVR</sequence>
<dbReference type="PANTHER" id="PTHR32322:SF18">
    <property type="entry name" value="S-ADENOSYLMETHIONINE_S-ADENOSYLHOMOCYSTEINE TRANSPORTER"/>
    <property type="match status" value="1"/>
</dbReference>
<feature type="transmembrane region" description="Helical" evidence="6">
    <location>
        <begin position="188"/>
        <end position="208"/>
    </location>
</feature>
<gene>
    <name evidence="8" type="ORF">AXE80_10660</name>
</gene>
<feature type="transmembrane region" description="Helical" evidence="6">
    <location>
        <begin position="278"/>
        <end position="296"/>
    </location>
</feature>
<evidence type="ECO:0000256" key="6">
    <source>
        <dbReference type="SAM" id="Phobius"/>
    </source>
</evidence>
<evidence type="ECO:0000256" key="4">
    <source>
        <dbReference type="ARBA" id="ARBA00022989"/>
    </source>
</evidence>
<keyword evidence="2" id="KW-1003">Cell membrane</keyword>
<evidence type="ECO:0000256" key="2">
    <source>
        <dbReference type="ARBA" id="ARBA00022475"/>
    </source>
</evidence>
<keyword evidence="9" id="KW-1185">Reference proteome</keyword>
<feature type="transmembrane region" description="Helical" evidence="6">
    <location>
        <begin position="158"/>
        <end position="176"/>
    </location>
</feature>
<dbReference type="InterPro" id="IPR050638">
    <property type="entry name" value="AA-Vitamin_Transporters"/>
</dbReference>
<dbReference type="InterPro" id="IPR037185">
    <property type="entry name" value="EmrE-like"/>
</dbReference>
<evidence type="ECO:0000256" key="1">
    <source>
        <dbReference type="ARBA" id="ARBA00004651"/>
    </source>
</evidence>
<keyword evidence="3 6" id="KW-0812">Transmembrane</keyword>
<dbReference type="STRING" id="1790137.AXE80_10660"/>
<dbReference type="GO" id="GO:0005886">
    <property type="term" value="C:plasma membrane"/>
    <property type="evidence" value="ECO:0007669"/>
    <property type="project" value="UniProtKB-SubCell"/>
</dbReference>
<dbReference type="Proteomes" id="UP000092967">
    <property type="component" value="Chromosome"/>
</dbReference>
<dbReference type="RefSeq" id="WP_083194655.1">
    <property type="nucleotide sequence ID" value="NZ_CP014224.1"/>
</dbReference>
<feature type="transmembrane region" description="Helical" evidence="6">
    <location>
        <begin position="44"/>
        <end position="65"/>
    </location>
</feature>
<accession>A0A1B1Y7G0</accession>
<dbReference type="Pfam" id="PF00892">
    <property type="entry name" value="EamA"/>
    <property type="match status" value="2"/>
</dbReference>
<dbReference type="PANTHER" id="PTHR32322">
    <property type="entry name" value="INNER MEMBRANE TRANSPORTER"/>
    <property type="match status" value="1"/>
</dbReference>
<reference evidence="8 9" key="1">
    <citation type="submission" date="2016-02" db="EMBL/GenBank/DDBJ databases">
        <authorList>
            <person name="Wen L."/>
            <person name="He K."/>
            <person name="Yang H."/>
        </authorList>
    </citation>
    <scope>NUCLEOTIDE SEQUENCE [LARGE SCALE GENOMIC DNA]</scope>
    <source>
        <strain evidence="8 9">CZ1127</strain>
    </source>
</reference>
<dbReference type="InterPro" id="IPR000620">
    <property type="entry name" value="EamA_dom"/>
</dbReference>
<evidence type="ECO:0000256" key="3">
    <source>
        <dbReference type="ARBA" id="ARBA00022692"/>
    </source>
</evidence>
<protein>
    <recommendedName>
        <fullName evidence="7">EamA domain-containing protein</fullName>
    </recommendedName>
</protein>
<feature type="domain" description="EamA" evidence="7">
    <location>
        <begin position="18"/>
        <end position="144"/>
    </location>
</feature>
<dbReference type="KEGG" id="wfu:AXE80_10660"/>
<keyword evidence="4 6" id="KW-1133">Transmembrane helix</keyword>
<comment type="subcellular location">
    <subcellularLocation>
        <location evidence="1">Cell membrane</location>
        <topology evidence="1">Multi-pass membrane protein</topology>
    </subcellularLocation>
</comment>
<feature type="transmembrane region" description="Helical" evidence="6">
    <location>
        <begin position="255"/>
        <end position="272"/>
    </location>
</feature>
<evidence type="ECO:0000256" key="5">
    <source>
        <dbReference type="ARBA" id="ARBA00023136"/>
    </source>
</evidence>
<feature type="transmembrane region" description="Helical" evidence="6">
    <location>
        <begin position="135"/>
        <end position="152"/>
    </location>
</feature>
<dbReference type="OrthoDB" id="6311298at2"/>
<keyword evidence="5 6" id="KW-0472">Membrane</keyword>
<feature type="transmembrane region" description="Helical" evidence="6">
    <location>
        <begin position="228"/>
        <end position="248"/>
    </location>
</feature>
<evidence type="ECO:0000259" key="7">
    <source>
        <dbReference type="Pfam" id="PF00892"/>
    </source>
</evidence>
<organism evidence="8 9">
    <name type="scientific">Wenyingzhuangia fucanilytica</name>
    <dbReference type="NCBI Taxonomy" id="1790137"/>
    <lineage>
        <taxon>Bacteria</taxon>
        <taxon>Pseudomonadati</taxon>
        <taxon>Bacteroidota</taxon>
        <taxon>Flavobacteriia</taxon>
        <taxon>Flavobacteriales</taxon>
        <taxon>Flavobacteriaceae</taxon>
        <taxon>Wenyingzhuangia</taxon>
    </lineage>
</organism>
<feature type="transmembrane region" description="Helical" evidence="6">
    <location>
        <begin position="101"/>
        <end position="123"/>
    </location>
</feature>
<dbReference type="SUPFAM" id="SSF103481">
    <property type="entry name" value="Multidrug resistance efflux transporter EmrE"/>
    <property type="match status" value="2"/>
</dbReference>